<dbReference type="AlphaFoldDB" id="A0A8A1LWH6"/>
<gene>
    <name evidence="1" type="ORF">I7I53_04474</name>
</gene>
<dbReference type="EMBL" id="CP069106">
    <property type="protein sequence ID" value="QSS56297.1"/>
    <property type="molecule type" value="Genomic_DNA"/>
</dbReference>
<dbReference type="VEuPathDB" id="FungiDB:I7I53_04474"/>
<sequence>MMVKCVEWISRSRGWRSESKIRQQIRFVEDSAQVLIKSTSRTGWKLQNLEIFFFTIRLKFSANKCNVSTIPVSPSKAFSVNPAWSEESILRE</sequence>
<evidence type="ECO:0000313" key="1">
    <source>
        <dbReference type="EMBL" id="QSS56297.1"/>
    </source>
</evidence>
<dbReference type="Proteomes" id="UP000663419">
    <property type="component" value="Chromosome 5"/>
</dbReference>
<proteinExistence type="predicted"/>
<reference evidence="1" key="1">
    <citation type="submission" date="2021-01" db="EMBL/GenBank/DDBJ databases">
        <title>Chromosome-level genome assembly of a human fungal pathogen reveals clustering of transcriptionally co-regulated genes.</title>
        <authorList>
            <person name="Voorhies M."/>
            <person name="Cohen S."/>
            <person name="Shea T.P."/>
            <person name="Petrus S."/>
            <person name="Munoz J.F."/>
            <person name="Poplawski S."/>
            <person name="Goldman W.E."/>
            <person name="Michael T."/>
            <person name="Cuomo C.A."/>
            <person name="Sil A."/>
            <person name="Beyhan S."/>
        </authorList>
    </citation>
    <scope>NUCLEOTIDE SEQUENCE</scope>
    <source>
        <strain evidence="1">H88</strain>
    </source>
</reference>
<evidence type="ECO:0000313" key="2">
    <source>
        <dbReference type="Proteomes" id="UP000663419"/>
    </source>
</evidence>
<name>A0A8A1LWH6_AJEC8</name>
<protein>
    <submittedName>
        <fullName evidence="1">Uncharacterized protein</fullName>
    </submittedName>
</protein>
<organism evidence="1 2">
    <name type="scientific">Ajellomyces capsulatus (strain H88)</name>
    <name type="common">Darling's disease fungus</name>
    <name type="synonym">Histoplasma capsulatum</name>
    <dbReference type="NCBI Taxonomy" id="544711"/>
    <lineage>
        <taxon>Eukaryota</taxon>
        <taxon>Fungi</taxon>
        <taxon>Dikarya</taxon>
        <taxon>Ascomycota</taxon>
        <taxon>Pezizomycotina</taxon>
        <taxon>Eurotiomycetes</taxon>
        <taxon>Eurotiomycetidae</taxon>
        <taxon>Onygenales</taxon>
        <taxon>Ajellomycetaceae</taxon>
        <taxon>Histoplasma</taxon>
    </lineage>
</organism>
<accession>A0A8A1LWH6</accession>